<reference evidence="1 2" key="1">
    <citation type="journal article" date="2018" name="Microb. Genom.">
        <title>Deciphering the unexplored Leptospira diversity from soils uncovers genomic evolution to virulence.</title>
        <authorList>
            <person name="Thibeaux R."/>
            <person name="Iraola G."/>
            <person name="Ferres I."/>
            <person name="Bierque E."/>
            <person name="Girault D."/>
            <person name="Soupe-Gilbert M.E."/>
            <person name="Picardeau M."/>
            <person name="Goarant C."/>
        </authorList>
    </citation>
    <scope>NUCLEOTIDE SEQUENCE [LARGE SCALE GENOMIC DNA]</scope>
    <source>
        <strain evidence="1 2">ATI7-C-A5</strain>
    </source>
</reference>
<proteinExistence type="predicted"/>
<accession>A0AAE4QMD3</accession>
<organism evidence="1 2">
    <name type="scientific">Leptospira ellisii</name>
    <dbReference type="NCBI Taxonomy" id="2023197"/>
    <lineage>
        <taxon>Bacteria</taxon>
        <taxon>Pseudomonadati</taxon>
        <taxon>Spirochaetota</taxon>
        <taxon>Spirochaetia</taxon>
        <taxon>Leptospirales</taxon>
        <taxon>Leptospiraceae</taxon>
        <taxon>Leptospira</taxon>
    </lineage>
</organism>
<dbReference type="SUPFAM" id="SSF63825">
    <property type="entry name" value="YWTD domain"/>
    <property type="match status" value="1"/>
</dbReference>
<dbReference type="EMBL" id="NPEF02000005">
    <property type="protein sequence ID" value="MDV6235186.1"/>
    <property type="molecule type" value="Genomic_DNA"/>
</dbReference>
<protein>
    <recommendedName>
        <fullName evidence="3">NHL repeat protein</fullName>
    </recommendedName>
</protein>
<sequence>MEFQTVACVLGSPSGLLGKDCVGSFALGQKDVFSISEMLTGLGGNNGGLKLTVSPISNLRERVILTDTDSLRILIWNSIPSDFSQSPDLVLGTADRFSNSQLATFFLPADRKLLRIPESACSCNGQIFISDSGFNRVLVFNEPTFGPYPDASFVIGQPDFVTVSANTGGISAKSLNGPSGIDCFQNKLYVGDSTNARILVYDLPIVSDFPAASVVLGQPDFTSVSVFTAADNTLSTSIQDLFVSAEGLFATDTGFSRVLGWSLNSISDFAGAAVVFGQPNFTADIGTSGQGNLQSPASVGVYSGKLFISDTFNNRVIGSNSIPDLSSGGPYSGNNFDFALGQPDFVSSSSDGGSGTTNASGMQFPIGIVYSGGELSVFDGANYRILKFNSSNLVSAFSGASLVLPNSIFGQSTASGDLPFGGNLSPFSLYPSSVASDENRLYVLEPSKHRILVWNRMPIGGMEPPDFVLGQPDFFSTAANGGGPVGPFGLAFPQRILFRNGYFFVVDNGNNRILVWDHAPVSSSDAPSFVLGQPDFITGIAGGLSPSSLNLPMDVDFSDGKLLVADSGFNRVLIWNSMPAVNGAAADRVLGQDDMVTGNSGTVAANRFSNPGAIRYREGKIVLSVSNENRILIWNTFPNANGAPADVVLGQPNFTGSSRFNGAGNGSVLISARSLGNPDHLEILNGSLYVSDSGSNRILIWNTIPTATFADADRVFGQSNFTEGYPNRSGTNATGLNFPKGFTFAGGRFWIADSENRRVLNVKNL</sequence>
<dbReference type="GO" id="GO:0008270">
    <property type="term" value="F:zinc ion binding"/>
    <property type="evidence" value="ECO:0007669"/>
    <property type="project" value="UniProtKB-KW"/>
</dbReference>
<dbReference type="GO" id="GO:0000209">
    <property type="term" value="P:protein polyubiquitination"/>
    <property type="evidence" value="ECO:0007669"/>
    <property type="project" value="TreeGrafter"/>
</dbReference>
<name>A0AAE4QMD3_9LEPT</name>
<dbReference type="AlphaFoldDB" id="A0AAE4QMD3"/>
<dbReference type="RefSeq" id="WP_317572309.1">
    <property type="nucleotide sequence ID" value="NZ_NPEF02000005.1"/>
</dbReference>
<gene>
    <name evidence="1" type="ORF">CH379_006040</name>
</gene>
<dbReference type="InterPro" id="IPR050952">
    <property type="entry name" value="TRIM-NHL_E3_ligases"/>
</dbReference>
<dbReference type="InterPro" id="IPR011042">
    <property type="entry name" value="6-blade_b-propeller_TolB-like"/>
</dbReference>
<dbReference type="Proteomes" id="UP000232122">
    <property type="component" value="Unassembled WGS sequence"/>
</dbReference>
<dbReference type="GO" id="GO:0061630">
    <property type="term" value="F:ubiquitin protein ligase activity"/>
    <property type="evidence" value="ECO:0007669"/>
    <property type="project" value="TreeGrafter"/>
</dbReference>
<evidence type="ECO:0008006" key="3">
    <source>
        <dbReference type="Google" id="ProtNLM"/>
    </source>
</evidence>
<dbReference type="PANTHER" id="PTHR24104">
    <property type="entry name" value="E3 UBIQUITIN-PROTEIN LIGASE NHLRC1-RELATED"/>
    <property type="match status" value="1"/>
</dbReference>
<evidence type="ECO:0000313" key="1">
    <source>
        <dbReference type="EMBL" id="MDV6235186.1"/>
    </source>
</evidence>
<dbReference type="PANTHER" id="PTHR24104:SF25">
    <property type="entry name" value="PROTEIN LIN-41"/>
    <property type="match status" value="1"/>
</dbReference>
<dbReference type="SUPFAM" id="SSF75011">
    <property type="entry name" value="3-carboxy-cis,cis-mucoante lactonizing enzyme"/>
    <property type="match status" value="1"/>
</dbReference>
<dbReference type="GO" id="GO:0043161">
    <property type="term" value="P:proteasome-mediated ubiquitin-dependent protein catabolic process"/>
    <property type="evidence" value="ECO:0007669"/>
    <property type="project" value="TreeGrafter"/>
</dbReference>
<dbReference type="Gene3D" id="2.120.10.30">
    <property type="entry name" value="TolB, C-terminal domain"/>
    <property type="match status" value="4"/>
</dbReference>
<keyword evidence="2" id="KW-1185">Reference proteome</keyword>
<evidence type="ECO:0000313" key="2">
    <source>
        <dbReference type="Proteomes" id="UP000232122"/>
    </source>
</evidence>
<comment type="caution">
    <text evidence="1">The sequence shown here is derived from an EMBL/GenBank/DDBJ whole genome shotgun (WGS) entry which is preliminary data.</text>
</comment>